<organism evidence="2 3">
    <name type="scientific">Xenorhabdus yunnanensis</name>
    <dbReference type="NCBI Taxonomy" id="3025878"/>
    <lineage>
        <taxon>Bacteria</taxon>
        <taxon>Pseudomonadati</taxon>
        <taxon>Pseudomonadota</taxon>
        <taxon>Gammaproteobacteria</taxon>
        <taxon>Enterobacterales</taxon>
        <taxon>Morganellaceae</taxon>
        <taxon>Xenorhabdus</taxon>
    </lineage>
</organism>
<dbReference type="InterPro" id="IPR023346">
    <property type="entry name" value="Lysozyme-like_dom_sf"/>
</dbReference>
<name>A0ABT5LFN8_9GAMM</name>
<dbReference type="EMBL" id="JAQRFI010000022">
    <property type="protein sequence ID" value="MDC9589820.1"/>
    <property type="molecule type" value="Genomic_DNA"/>
</dbReference>
<dbReference type="Proteomes" id="UP001217178">
    <property type="component" value="Unassembled WGS sequence"/>
</dbReference>
<gene>
    <name evidence="2" type="ORF">PSI23_11050</name>
</gene>
<evidence type="ECO:0000313" key="2">
    <source>
        <dbReference type="EMBL" id="MDC9589820.1"/>
    </source>
</evidence>
<evidence type="ECO:0000313" key="3">
    <source>
        <dbReference type="Proteomes" id="UP001217178"/>
    </source>
</evidence>
<proteinExistence type="predicted"/>
<accession>A0ABT5LFN8</accession>
<dbReference type="RefSeq" id="WP_273555136.1">
    <property type="nucleotide sequence ID" value="NZ_JAQRFI010000022.1"/>
</dbReference>
<comment type="caution">
    <text evidence="2">The sequence shown here is derived from an EMBL/GenBank/DDBJ whole genome shotgun (WGS) entry which is preliminary data.</text>
</comment>
<reference evidence="2 3" key="1">
    <citation type="submission" date="2023-02" db="EMBL/GenBank/DDBJ databases">
        <title>Entomopathogenic bacteria.</title>
        <authorList>
            <person name="Machado R.A."/>
        </authorList>
    </citation>
    <scope>NUCLEOTIDE SEQUENCE [LARGE SCALE GENOMIC DNA]</scope>
    <source>
        <strain evidence="2 3">XENO-10</strain>
    </source>
</reference>
<dbReference type="SUPFAM" id="SSF53955">
    <property type="entry name" value="Lysozyme-like"/>
    <property type="match status" value="1"/>
</dbReference>
<keyword evidence="3" id="KW-1185">Reference proteome</keyword>
<dbReference type="CDD" id="cd00254">
    <property type="entry name" value="LT-like"/>
    <property type="match status" value="1"/>
</dbReference>
<protein>
    <submittedName>
        <fullName evidence="2">Lytic transglycosylase domain-containing protein</fullName>
    </submittedName>
</protein>
<dbReference type="Gene3D" id="1.10.530.10">
    <property type="match status" value="1"/>
</dbReference>
<dbReference type="InterPro" id="IPR008258">
    <property type="entry name" value="Transglycosylase_SLT_dom_1"/>
</dbReference>
<dbReference type="Pfam" id="PF01464">
    <property type="entry name" value="SLT"/>
    <property type="match status" value="1"/>
</dbReference>
<sequence length="268" mass="29227">MAFTDGDWKKNPQYVSRMEYYAPKVNQAVQKYGLERPAADLIQGILGVESRWGLAKGLNTPGASGELGIAQLTPDYRKAYNISDPLDAQQSINGVAEYIRDARRRGVPWDLIPVGYNAGDGRLRQLMSGQRSFASLPQITRNYVDRIRQFMGRPTNPNLGLVNYSPAITRTLQQYGLSTAQPTTAQSGLDLDLSDLGDMSKMLGVGYELPKDTSPFVQADGSTDGMTSEVQRVARSDDDGQPPVPLAGLFGTRPATAAEIDRLLQGIT</sequence>
<feature type="domain" description="Transglycosylase SLT" evidence="1">
    <location>
        <begin position="39"/>
        <end position="131"/>
    </location>
</feature>
<evidence type="ECO:0000259" key="1">
    <source>
        <dbReference type="Pfam" id="PF01464"/>
    </source>
</evidence>